<sequence length="72" mass="7948">MVHTPFVPSGSWSTCAPLVLNQGSPTLKGVRSVSINPVKEPDIRFSSCRFRKQHPRHEKAVSRTSLAEAVYA</sequence>
<protein>
    <submittedName>
        <fullName evidence="1">Uncharacterized protein</fullName>
    </submittedName>
</protein>
<evidence type="ECO:0000313" key="1">
    <source>
        <dbReference type="EMBL" id="VDP48398.1"/>
    </source>
</evidence>
<dbReference type="Proteomes" id="UP000269396">
    <property type="component" value="Unassembled WGS sequence"/>
</dbReference>
<name>A0A3P8ENM6_9TREM</name>
<keyword evidence="2" id="KW-1185">Reference proteome</keyword>
<dbReference type="AlphaFoldDB" id="A0A3P8ENM6"/>
<organism evidence="1 2">
    <name type="scientific">Schistosoma mattheei</name>
    <dbReference type="NCBI Taxonomy" id="31246"/>
    <lineage>
        <taxon>Eukaryota</taxon>
        <taxon>Metazoa</taxon>
        <taxon>Spiralia</taxon>
        <taxon>Lophotrochozoa</taxon>
        <taxon>Platyhelminthes</taxon>
        <taxon>Trematoda</taxon>
        <taxon>Digenea</taxon>
        <taxon>Strigeidida</taxon>
        <taxon>Schistosomatoidea</taxon>
        <taxon>Schistosomatidae</taxon>
        <taxon>Schistosoma</taxon>
    </lineage>
</organism>
<evidence type="ECO:0000313" key="2">
    <source>
        <dbReference type="Proteomes" id="UP000269396"/>
    </source>
</evidence>
<proteinExistence type="predicted"/>
<reference evidence="1 2" key="1">
    <citation type="submission" date="2018-11" db="EMBL/GenBank/DDBJ databases">
        <authorList>
            <consortium name="Pathogen Informatics"/>
        </authorList>
    </citation>
    <scope>NUCLEOTIDE SEQUENCE [LARGE SCALE GENOMIC DNA]</scope>
    <source>
        <strain>Denwood</strain>
        <strain evidence="2">Zambia</strain>
    </source>
</reference>
<gene>
    <name evidence="1" type="ORF">SMTD_LOCUS9155</name>
</gene>
<accession>A0A3P8ENM6</accession>
<dbReference type="EMBL" id="UZAL01029464">
    <property type="protein sequence ID" value="VDP48398.1"/>
    <property type="molecule type" value="Genomic_DNA"/>
</dbReference>